<sequence length="478" mass="50779">MLGTIDFSVQLRALRRLVGSLPRAGLLALAACIAMAGAAIAAALLIAPAPLSAQQGGASPEIRRTHMGVASCAGSTCHGHSVADGTPVRQDEVLRWQEESSPTGAHSRAYRVIREQRGQSIIRRMGLDDAGVRRECLGCHVAPGAAKLADGVDCEGCHGTSGGWLSTHYTVGASHARNVSQGMTDLVNPRVRANVCLDCHLSGDGQGQFIAHRIMAAGHPRVSFELDLFSALQAHHNEDADYVQRKGGKTNSMRMWSVGQAEAVKRSLTLFMQPALANEGLFPEFTFYDCHSCHRRIYDSDQAQVSALPNPGRPIPAGMPPYNDENMIMLLAAAKVAAPDLAAQFDARSKAFHAAMTRGRSETVQAAGALRQSADALSDRFAGTTFSRAQTFAMMETIASEAISARLTDYEGAVQSVMAVDTLLNGMVNQGMVSTAAAAGLRAQINQAYAAVREPNGFQPVAFRRALGGAVSSIRSLR</sequence>
<evidence type="ECO:0000259" key="1">
    <source>
        <dbReference type="Pfam" id="PF13435"/>
    </source>
</evidence>
<dbReference type="EMBL" id="JBHSDR010000004">
    <property type="protein sequence ID" value="MFC4294747.1"/>
    <property type="molecule type" value="Genomic_DNA"/>
</dbReference>
<keyword evidence="3" id="KW-1185">Reference proteome</keyword>
<dbReference type="Pfam" id="PF13435">
    <property type="entry name" value="Cytochrome_C554"/>
    <property type="match status" value="1"/>
</dbReference>
<reference evidence="3" key="1">
    <citation type="journal article" date="2019" name="Int. J. Syst. Evol. Microbiol.">
        <title>The Global Catalogue of Microorganisms (GCM) 10K type strain sequencing project: providing services to taxonomists for standard genome sequencing and annotation.</title>
        <authorList>
            <consortium name="The Broad Institute Genomics Platform"/>
            <consortium name="The Broad Institute Genome Sequencing Center for Infectious Disease"/>
            <person name="Wu L."/>
            <person name="Ma J."/>
        </authorList>
    </citation>
    <scope>NUCLEOTIDE SEQUENCE [LARGE SCALE GENOMIC DNA]</scope>
    <source>
        <strain evidence="3">CGMCC 1.12989</strain>
    </source>
</reference>
<dbReference type="Gene3D" id="1.10.1130.10">
    <property type="entry name" value="Flavocytochrome C3, Chain A"/>
    <property type="match status" value="1"/>
</dbReference>
<organism evidence="2 3">
    <name type="scientific">Novosphingobium tardum</name>
    <dbReference type="NCBI Taxonomy" id="1538021"/>
    <lineage>
        <taxon>Bacteria</taxon>
        <taxon>Pseudomonadati</taxon>
        <taxon>Pseudomonadota</taxon>
        <taxon>Alphaproteobacteria</taxon>
        <taxon>Sphingomonadales</taxon>
        <taxon>Sphingomonadaceae</taxon>
        <taxon>Novosphingobium</taxon>
    </lineage>
</organism>
<dbReference type="SUPFAM" id="SSF48695">
    <property type="entry name" value="Multiheme cytochromes"/>
    <property type="match status" value="1"/>
</dbReference>
<proteinExistence type="predicted"/>
<feature type="domain" description="Cytochrome c-552/4" evidence="1">
    <location>
        <begin position="103"/>
        <end position="159"/>
    </location>
</feature>
<comment type="caution">
    <text evidence="2">The sequence shown here is derived from an EMBL/GenBank/DDBJ whole genome shotgun (WGS) entry which is preliminary data.</text>
</comment>
<evidence type="ECO:0000313" key="3">
    <source>
        <dbReference type="Proteomes" id="UP001595828"/>
    </source>
</evidence>
<accession>A0ABV8RN90</accession>
<dbReference type="Proteomes" id="UP001595828">
    <property type="component" value="Unassembled WGS sequence"/>
</dbReference>
<dbReference type="InterPro" id="IPR036280">
    <property type="entry name" value="Multihaem_cyt_sf"/>
</dbReference>
<gene>
    <name evidence="2" type="ORF">ACFO0A_06695</name>
</gene>
<dbReference type="InterPro" id="IPR023155">
    <property type="entry name" value="Cyt_c-552/4"/>
</dbReference>
<protein>
    <submittedName>
        <fullName evidence="2">Multiheme c-type cytochrome</fullName>
    </submittedName>
</protein>
<evidence type="ECO:0000313" key="2">
    <source>
        <dbReference type="EMBL" id="MFC4294747.1"/>
    </source>
</evidence>
<dbReference type="RefSeq" id="WP_379538235.1">
    <property type="nucleotide sequence ID" value="NZ_JBHSDR010000004.1"/>
</dbReference>
<name>A0ABV8RN90_9SPHN</name>